<reference evidence="5" key="1">
    <citation type="journal article" date="2019" name="Int. J. Syst. Evol. Microbiol.">
        <title>The Global Catalogue of Microorganisms (GCM) 10K type strain sequencing project: providing services to taxonomists for standard genome sequencing and annotation.</title>
        <authorList>
            <consortium name="The Broad Institute Genomics Platform"/>
            <consortium name="The Broad Institute Genome Sequencing Center for Infectious Disease"/>
            <person name="Wu L."/>
            <person name="Ma J."/>
        </authorList>
    </citation>
    <scope>NUCLEOTIDE SEQUENCE [LARGE SCALE GENOMIC DNA]</scope>
    <source>
        <strain evidence="5">CGMCC 1.12989</strain>
    </source>
</reference>
<dbReference type="InterPro" id="IPR016181">
    <property type="entry name" value="Acyl_CoA_acyltransferase"/>
</dbReference>
<dbReference type="EC" id="2.3.-.-" evidence="4"/>
<comment type="caution">
    <text evidence="4">The sequence shown here is derived from an EMBL/GenBank/DDBJ whole genome shotgun (WGS) entry which is preliminary data.</text>
</comment>
<evidence type="ECO:0000256" key="2">
    <source>
        <dbReference type="ARBA" id="ARBA00023315"/>
    </source>
</evidence>
<dbReference type="InterPro" id="IPR000182">
    <property type="entry name" value="GNAT_dom"/>
</dbReference>
<dbReference type="CDD" id="cd04301">
    <property type="entry name" value="NAT_SF"/>
    <property type="match status" value="1"/>
</dbReference>
<protein>
    <submittedName>
        <fullName evidence="4">GNAT family N-acetyltransferase</fullName>
        <ecNumber evidence="4">2.3.-.-</ecNumber>
    </submittedName>
</protein>
<gene>
    <name evidence="4" type="ORF">ACFO0A_04125</name>
</gene>
<organism evidence="4 5">
    <name type="scientific">Novosphingobium tardum</name>
    <dbReference type="NCBI Taxonomy" id="1538021"/>
    <lineage>
        <taxon>Bacteria</taxon>
        <taxon>Pseudomonadati</taxon>
        <taxon>Pseudomonadota</taxon>
        <taxon>Alphaproteobacteria</taxon>
        <taxon>Sphingomonadales</taxon>
        <taxon>Sphingomonadaceae</taxon>
        <taxon>Novosphingobium</taxon>
    </lineage>
</organism>
<evidence type="ECO:0000313" key="4">
    <source>
        <dbReference type="EMBL" id="MFC4294241.1"/>
    </source>
</evidence>
<evidence type="ECO:0000256" key="1">
    <source>
        <dbReference type="ARBA" id="ARBA00022679"/>
    </source>
</evidence>
<dbReference type="GO" id="GO:0016746">
    <property type="term" value="F:acyltransferase activity"/>
    <property type="evidence" value="ECO:0007669"/>
    <property type="project" value="UniProtKB-KW"/>
</dbReference>
<keyword evidence="2 4" id="KW-0012">Acyltransferase</keyword>
<evidence type="ECO:0000259" key="3">
    <source>
        <dbReference type="PROSITE" id="PS51186"/>
    </source>
</evidence>
<dbReference type="InterPro" id="IPR050832">
    <property type="entry name" value="Bact_Acetyltransf"/>
</dbReference>
<accession>A0ABV8RPM1</accession>
<feature type="domain" description="N-acetyltransferase" evidence="3">
    <location>
        <begin position="11"/>
        <end position="181"/>
    </location>
</feature>
<dbReference type="PANTHER" id="PTHR43877">
    <property type="entry name" value="AMINOALKYLPHOSPHONATE N-ACETYLTRANSFERASE-RELATED-RELATED"/>
    <property type="match status" value="1"/>
</dbReference>
<dbReference type="SUPFAM" id="SSF55729">
    <property type="entry name" value="Acyl-CoA N-acyltransferases (Nat)"/>
    <property type="match status" value="1"/>
</dbReference>
<dbReference type="Gene3D" id="3.40.630.30">
    <property type="match status" value="1"/>
</dbReference>
<keyword evidence="5" id="KW-1185">Reference proteome</keyword>
<dbReference type="RefSeq" id="WP_379537701.1">
    <property type="nucleotide sequence ID" value="NZ_JBHSDR010000003.1"/>
</dbReference>
<proteinExistence type="predicted"/>
<keyword evidence="1 4" id="KW-0808">Transferase</keyword>
<dbReference type="EMBL" id="JBHSDR010000003">
    <property type="protein sequence ID" value="MFC4294241.1"/>
    <property type="molecule type" value="Genomic_DNA"/>
</dbReference>
<name>A0ABV8RPM1_9SPHN</name>
<sequence length="185" mass="19891">MSGTKTVNGKVTLRAPGPADVPALARLGRESFSASFAHLYSPANLAGFLDEVHDEAAVARRIADPERVYALAEIDGQLAGYCQVVLRDSFDHAGTARRPVTLSQLYCAPGATGNGVGAVLMDWAMAEARAHGADEIRLSVWSENFGAQRFYARYGFTKVADIDFWVGDHRDDEFLLACPIGEASA</sequence>
<dbReference type="Pfam" id="PF00583">
    <property type="entry name" value="Acetyltransf_1"/>
    <property type="match status" value="1"/>
</dbReference>
<dbReference type="Proteomes" id="UP001595828">
    <property type="component" value="Unassembled WGS sequence"/>
</dbReference>
<dbReference type="PROSITE" id="PS51186">
    <property type="entry name" value="GNAT"/>
    <property type="match status" value="1"/>
</dbReference>
<evidence type="ECO:0000313" key="5">
    <source>
        <dbReference type="Proteomes" id="UP001595828"/>
    </source>
</evidence>